<dbReference type="RefSeq" id="WP_106618874.1">
    <property type="nucleotide sequence ID" value="NZ_PYAX01000012.1"/>
</dbReference>
<organism evidence="1 2">
    <name type="scientific">Saccharothrix carnea</name>
    <dbReference type="NCBI Taxonomy" id="1280637"/>
    <lineage>
        <taxon>Bacteria</taxon>
        <taxon>Bacillati</taxon>
        <taxon>Actinomycetota</taxon>
        <taxon>Actinomycetes</taxon>
        <taxon>Pseudonocardiales</taxon>
        <taxon>Pseudonocardiaceae</taxon>
        <taxon>Saccharothrix</taxon>
    </lineage>
</organism>
<dbReference type="InterPro" id="IPR029074">
    <property type="entry name" value="Imm49"/>
</dbReference>
<sequence length="286" mass="31316">MVEVERHKTYPNASKRAIRQLTEDVAEGVEKIQRYPDALNLQLLAALSLLGHRTVLDPAGAERETWLALRAALDTGAAVFTVAAAEKGALVPVRLGDEVVNTSGTGPVYYATAENWLTTLWLAIVAREQDVLDRLAAFPLDVLRASGPQPEYLFDMVEVFQRFFRREDGVGQSLGAALTNSKPEALTGGEERETADLLHFPQLTLFHYVLKADAGAEFDSALAEALRAHRTYWSRTEERRASPLGYLAPGPLALSRIAQDAGITITVVSDYLPSALLDDTTRVENT</sequence>
<evidence type="ECO:0000313" key="1">
    <source>
        <dbReference type="EMBL" id="PSL52712.1"/>
    </source>
</evidence>
<dbReference type="Pfam" id="PF15575">
    <property type="entry name" value="Imm49"/>
    <property type="match status" value="1"/>
</dbReference>
<keyword evidence="2" id="KW-1185">Reference proteome</keyword>
<dbReference type="Proteomes" id="UP000241118">
    <property type="component" value="Unassembled WGS sequence"/>
</dbReference>
<comment type="caution">
    <text evidence="1">The sequence shown here is derived from an EMBL/GenBank/DDBJ whole genome shotgun (WGS) entry which is preliminary data.</text>
</comment>
<dbReference type="AlphaFoldDB" id="A0A2P8I2L1"/>
<proteinExistence type="predicted"/>
<accession>A0A2P8I2L1</accession>
<dbReference type="EMBL" id="PYAX01000012">
    <property type="protein sequence ID" value="PSL52712.1"/>
    <property type="molecule type" value="Genomic_DNA"/>
</dbReference>
<name>A0A2P8I2L1_SACCR</name>
<reference evidence="1 2" key="1">
    <citation type="submission" date="2018-03" db="EMBL/GenBank/DDBJ databases">
        <title>Genomic Encyclopedia of Type Strains, Phase III (KMG-III): the genomes of soil and plant-associated and newly described type strains.</title>
        <authorList>
            <person name="Whitman W."/>
        </authorList>
    </citation>
    <scope>NUCLEOTIDE SEQUENCE [LARGE SCALE GENOMIC DNA]</scope>
    <source>
        <strain evidence="1 2">CGMCC 4.7097</strain>
    </source>
</reference>
<protein>
    <submittedName>
        <fullName evidence="1">Immunity protein 49 of polymorphic toxin system</fullName>
    </submittedName>
</protein>
<gene>
    <name evidence="1" type="ORF">B0I31_112181</name>
</gene>
<evidence type="ECO:0000313" key="2">
    <source>
        <dbReference type="Proteomes" id="UP000241118"/>
    </source>
</evidence>
<dbReference type="OrthoDB" id="3476420at2"/>